<comment type="caution">
    <text evidence="6">The sequence shown here is derived from an EMBL/GenBank/DDBJ whole genome shotgun (WGS) entry which is preliminary data.</text>
</comment>
<keyword evidence="4 5" id="KW-0349">Heme</keyword>
<dbReference type="AlphaFoldDB" id="A0AAV5S4S4"/>
<evidence type="ECO:0000256" key="3">
    <source>
        <dbReference type="ARBA" id="ARBA00023004"/>
    </source>
</evidence>
<keyword evidence="3 4" id="KW-0408">Iron</keyword>
<dbReference type="InterPro" id="IPR017972">
    <property type="entry name" value="Cyt_P450_CS"/>
</dbReference>
<evidence type="ECO:0000256" key="5">
    <source>
        <dbReference type="RuleBase" id="RU000461"/>
    </source>
</evidence>
<name>A0AAV5S4S4_MAUHU</name>
<proteinExistence type="inferred from homology"/>
<dbReference type="PROSITE" id="PS00086">
    <property type="entry name" value="CYTOCHROME_P450"/>
    <property type="match status" value="1"/>
</dbReference>
<organism evidence="6 7">
    <name type="scientific">Maudiozyma humilis</name>
    <name type="common">Sour dough yeast</name>
    <name type="synonym">Kazachstania humilis</name>
    <dbReference type="NCBI Taxonomy" id="51915"/>
    <lineage>
        <taxon>Eukaryota</taxon>
        <taxon>Fungi</taxon>
        <taxon>Dikarya</taxon>
        <taxon>Ascomycota</taxon>
        <taxon>Saccharomycotina</taxon>
        <taxon>Saccharomycetes</taxon>
        <taxon>Saccharomycetales</taxon>
        <taxon>Saccharomycetaceae</taxon>
        <taxon>Maudiozyma</taxon>
    </lineage>
</organism>
<comment type="cofactor">
    <cofactor evidence="1 4">
        <name>heme</name>
        <dbReference type="ChEBI" id="CHEBI:30413"/>
    </cofactor>
</comment>
<dbReference type="PRINTS" id="PR00385">
    <property type="entry name" value="P450"/>
</dbReference>
<dbReference type="PRINTS" id="PR00463">
    <property type="entry name" value="EP450I"/>
</dbReference>
<dbReference type="PANTHER" id="PTHR24305:SF223">
    <property type="entry name" value="CYTOCHROME P450-DIT2"/>
    <property type="match status" value="1"/>
</dbReference>
<reference evidence="6 7" key="1">
    <citation type="journal article" date="2023" name="Elife">
        <title>Identification of key yeast species and microbe-microbe interactions impacting larval growth of Drosophila in the wild.</title>
        <authorList>
            <person name="Mure A."/>
            <person name="Sugiura Y."/>
            <person name="Maeda R."/>
            <person name="Honda K."/>
            <person name="Sakurai N."/>
            <person name="Takahashi Y."/>
            <person name="Watada M."/>
            <person name="Katoh T."/>
            <person name="Gotoh A."/>
            <person name="Gotoh Y."/>
            <person name="Taniguchi I."/>
            <person name="Nakamura K."/>
            <person name="Hayashi T."/>
            <person name="Katayama T."/>
            <person name="Uemura T."/>
            <person name="Hattori Y."/>
        </authorList>
    </citation>
    <scope>NUCLEOTIDE SEQUENCE [LARGE SCALE GENOMIC DNA]</scope>
    <source>
        <strain evidence="6 7">KH-74</strain>
    </source>
</reference>
<evidence type="ECO:0000313" key="6">
    <source>
        <dbReference type="EMBL" id="GMM58740.1"/>
    </source>
</evidence>
<keyword evidence="2 4" id="KW-0479">Metal-binding</keyword>
<evidence type="ECO:0000256" key="2">
    <source>
        <dbReference type="ARBA" id="ARBA00022723"/>
    </source>
</evidence>
<protein>
    <submittedName>
        <fullName evidence="6">Cytochrome P450</fullName>
    </submittedName>
</protein>
<dbReference type="PANTHER" id="PTHR24305">
    <property type="entry name" value="CYTOCHROME P450"/>
    <property type="match status" value="1"/>
</dbReference>
<evidence type="ECO:0000256" key="4">
    <source>
        <dbReference type="PIRSR" id="PIRSR602401-1"/>
    </source>
</evidence>
<dbReference type="InterPro" id="IPR002401">
    <property type="entry name" value="Cyt_P450_E_grp-I"/>
</dbReference>
<dbReference type="InterPro" id="IPR050121">
    <property type="entry name" value="Cytochrome_P450_monoxygenase"/>
</dbReference>
<dbReference type="InterPro" id="IPR036396">
    <property type="entry name" value="Cyt_P450_sf"/>
</dbReference>
<keyword evidence="7" id="KW-1185">Reference proteome</keyword>
<dbReference type="FunFam" id="1.10.630.10:FF:000106">
    <property type="entry name" value="Cytochrome P450-DIT2"/>
    <property type="match status" value="1"/>
</dbReference>
<keyword evidence="5" id="KW-0560">Oxidoreductase</keyword>
<accession>A0AAV5S4S4</accession>
<dbReference type="EMBL" id="BTGD01000025">
    <property type="protein sequence ID" value="GMM58740.1"/>
    <property type="molecule type" value="Genomic_DNA"/>
</dbReference>
<comment type="similarity">
    <text evidence="5">Belongs to the cytochrome P450 family.</text>
</comment>
<dbReference type="CDD" id="cd11070">
    <property type="entry name" value="CYP56-like"/>
    <property type="match status" value="1"/>
</dbReference>
<dbReference type="SUPFAM" id="SSF48264">
    <property type="entry name" value="Cytochrome P450"/>
    <property type="match status" value="1"/>
</dbReference>
<dbReference type="Gene3D" id="1.10.630.10">
    <property type="entry name" value="Cytochrome P450"/>
    <property type="match status" value="1"/>
</dbReference>
<dbReference type="GO" id="GO:0005506">
    <property type="term" value="F:iron ion binding"/>
    <property type="evidence" value="ECO:0007669"/>
    <property type="project" value="InterPro"/>
</dbReference>
<gene>
    <name evidence="6" type="ORF">DAKH74_053570</name>
</gene>
<sequence>MPLVLLILILSVFTFSVFLLKIVFPPWNFPRNIPTIPFYTVFLPSILKIDQIELYETYIKESLEKHGAVKIFFGSRWNILVSRPEYLTQIFRDENTFAKSGNQKKIPHSVLAAYTGDNVISAHGEVWRTYRTIMTTPLQQFDDTPFQKNAKLFCKLIEKQVSPHSSVVDVSVSPLIQKLTLDNISQVLLGFDFGTLTQDSVPLHQKLTEIKRQIFHPLFLTFPFLDRLPIPERQKSFREVENFRNILVNKVQEELIKNYQFEQTKFASSELIKAFNNNIINYKQLSDNIVILLVAGHENPQLLLTTLLYLLAKYSGTWQNDIYEEVVKITNYDDLSNAVTLNAFIFEAIRFYPPLNTIINRCTTKTCRLGNDITIPKNVYVGYNNYYATHDKRFWGSTADEFDPRRWGTDMDTMMKQWRRHKTDSSMTSFHGGKRACLGEKMALVEMRVTLWELLKRYKFTLSPNWKEQFTPAGPLCPVNLQLNFQDRTRDEFEIIPNSSA</sequence>
<feature type="binding site" description="axial binding residue" evidence="4">
    <location>
        <position position="437"/>
    </location>
    <ligand>
        <name>heme</name>
        <dbReference type="ChEBI" id="CHEBI:30413"/>
    </ligand>
    <ligandPart>
        <name>Fe</name>
        <dbReference type="ChEBI" id="CHEBI:18248"/>
    </ligandPart>
</feature>
<dbReference type="InterPro" id="IPR001128">
    <property type="entry name" value="Cyt_P450"/>
</dbReference>
<keyword evidence="5" id="KW-0503">Monooxygenase</keyword>
<dbReference type="GO" id="GO:0004497">
    <property type="term" value="F:monooxygenase activity"/>
    <property type="evidence" value="ECO:0007669"/>
    <property type="project" value="UniProtKB-KW"/>
</dbReference>
<dbReference type="GO" id="GO:0020037">
    <property type="term" value="F:heme binding"/>
    <property type="evidence" value="ECO:0007669"/>
    <property type="project" value="InterPro"/>
</dbReference>
<evidence type="ECO:0000256" key="1">
    <source>
        <dbReference type="ARBA" id="ARBA00001971"/>
    </source>
</evidence>
<dbReference type="Proteomes" id="UP001377567">
    <property type="component" value="Unassembled WGS sequence"/>
</dbReference>
<evidence type="ECO:0000313" key="7">
    <source>
        <dbReference type="Proteomes" id="UP001377567"/>
    </source>
</evidence>
<dbReference type="Pfam" id="PF00067">
    <property type="entry name" value="p450"/>
    <property type="match status" value="1"/>
</dbReference>
<dbReference type="GO" id="GO:0016705">
    <property type="term" value="F:oxidoreductase activity, acting on paired donors, with incorporation or reduction of molecular oxygen"/>
    <property type="evidence" value="ECO:0007669"/>
    <property type="project" value="InterPro"/>
</dbReference>